<keyword evidence="2" id="KW-1185">Reference proteome</keyword>
<name>A0A1R3GAE5_9ROSI</name>
<dbReference type="OrthoDB" id="1731827at2759"/>
<dbReference type="EMBL" id="AWUE01023064">
    <property type="protein sequence ID" value="OMO55027.1"/>
    <property type="molecule type" value="Genomic_DNA"/>
</dbReference>
<gene>
    <name evidence="1" type="ORF">COLO4_36227</name>
</gene>
<proteinExistence type="predicted"/>
<evidence type="ECO:0000313" key="1">
    <source>
        <dbReference type="EMBL" id="OMO55027.1"/>
    </source>
</evidence>
<reference evidence="2" key="1">
    <citation type="submission" date="2013-09" db="EMBL/GenBank/DDBJ databases">
        <title>Corchorus olitorius genome sequencing.</title>
        <authorList>
            <person name="Alam M."/>
            <person name="Haque M.S."/>
            <person name="Islam M.S."/>
            <person name="Emdad E.M."/>
            <person name="Islam M.M."/>
            <person name="Ahmed B."/>
            <person name="Halim A."/>
            <person name="Hossen Q.M.M."/>
            <person name="Hossain M.Z."/>
            <person name="Ahmed R."/>
            <person name="Khan M.M."/>
            <person name="Islam R."/>
            <person name="Rashid M.M."/>
            <person name="Khan S.A."/>
            <person name="Rahman M.S."/>
            <person name="Alam M."/>
            <person name="Yahiya A.S."/>
            <person name="Khan M.S."/>
            <person name="Azam M.S."/>
            <person name="Haque T."/>
            <person name="Lashkar M.Z.H."/>
            <person name="Akhand A.I."/>
            <person name="Morshed G."/>
            <person name="Roy S."/>
            <person name="Uddin K.S."/>
            <person name="Rabeya T."/>
            <person name="Hossain A.S."/>
            <person name="Chowdhury A."/>
            <person name="Snigdha A.R."/>
            <person name="Mortoza M.S."/>
            <person name="Matin S.A."/>
            <person name="Hoque S.M.E."/>
            <person name="Islam M.K."/>
            <person name="Roy D.K."/>
            <person name="Haider R."/>
            <person name="Moosa M.M."/>
            <person name="Elias S.M."/>
            <person name="Hasan A.M."/>
            <person name="Jahan S."/>
            <person name="Shafiuddin M."/>
            <person name="Mahmood N."/>
            <person name="Shommy N.S."/>
        </authorList>
    </citation>
    <scope>NUCLEOTIDE SEQUENCE [LARGE SCALE GENOMIC DNA]</scope>
    <source>
        <strain evidence="2">cv. O-4</strain>
    </source>
</reference>
<evidence type="ECO:0000313" key="2">
    <source>
        <dbReference type="Proteomes" id="UP000187203"/>
    </source>
</evidence>
<accession>A0A1R3GAE5</accession>
<comment type="caution">
    <text evidence="1">The sequence shown here is derived from an EMBL/GenBank/DDBJ whole genome shotgun (WGS) entry which is preliminary data.</text>
</comment>
<organism evidence="1 2">
    <name type="scientific">Corchorus olitorius</name>
    <dbReference type="NCBI Taxonomy" id="93759"/>
    <lineage>
        <taxon>Eukaryota</taxon>
        <taxon>Viridiplantae</taxon>
        <taxon>Streptophyta</taxon>
        <taxon>Embryophyta</taxon>
        <taxon>Tracheophyta</taxon>
        <taxon>Spermatophyta</taxon>
        <taxon>Magnoliopsida</taxon>
        <taxon>eudicotyledons</taxon>
        <taxon>Gunneridae</taxon>
        <taxon>Pentapetalae</taxon>
        <taxon>rosids</taxon>
        <taxon>malvids</taxon>
        <taxon>Malvales</taxon>
        <taxon>Malvaceae</taxon>
        <taxon>Grewioideae</taxon>
        <taxon>Apeibeae</taxon>
        <taxon>Corchorus</taxon>
    </lineage>
</organism>
<dbReference type="Proteomes" id="UP000187203">
    <property type="component" value="Unassembled WGS sequence"/>
</dbReference>
<dbReference type="Gene3D" id="3.40.30.10">
    <property type="entry name" value="Glutaredoxin"/>
    <property type="match status" value="1"/>
</dbReference>
<dbReference type="InterPro" id="IPR036249">
    <property type="entry name" value="Thioredoxin-like_sf"/>
</dbReference>
<sequence length="71" mass="7893">MSIYDLLSISLWACAFRDSYEKFKKAGAEVVCISGDDTASHKNGTELFFRGQLIWEAIVNEVLSFGLSNAK</sequence>
<dbReference type="STRING" id="93759.A0A1R3GAE5"/>
<dbReference type="SUPFAM" id="SSF52833">
    <property type="entry name" value="Thioredoxin-like"/>
    <property type="match status" value="1"/>
</dbReference>
<dbReference type="AlphaFoldDB" id="A0A1R3GAE5"/>
<protein>
    <submittedName>
        <fullName evidence="1">Alkyl hydroperoxide reductase subunit C/ Thiol specific antioxidant</fullName>
    </submittedName>
</protein>